<proteinExistence type="predicted"/>
<dbReference type="PANTHER" id="PTHR11895">
    <property type="entry name" value="TRANSAMIDASE"/>
    <property type="match status" value="1"/>
</dbReference>
<gene>
    <name evidence="2" type="ORF">FA740_06180</name>
</gene>
<dbReference type="SUPFAM" id="SSF75304">
    <property type="entry name" value="Amidase signature (AS) enzymes"/>
    <property type="match status" value="1"/>
</dbReference>
<dbReference type="Pfam" id="PF01425">
    <property type="entry name" value="Amidase"/>
    <property type="match status" value="1"/>
</dbReference>
<evidence type="ECO:0000313" key="3">
    <source>
        <dbReference type="Proteomes" id="UP000306223"/>
    </source>
</evidence>
<dbReference type="InterPro" id="IPR023631">
    <property type="entry name" value="Amidase_dom"/>
</dbReference>
<dbReference type="AlphaFoldDB" id="A0A4U0QU49"/>
<dbReference type="EMBL" id="SUNH01000008">
    <property type="protein sequence ID" value="TJZ85476.1"/>
    <property type="molecule type" value="Genomic_DNA"/>
</dbReference>
<evidence type="ECO:0000313" key="2">
    <source>
        <dbReference type="EMBL" id="TJZ85476.1"/>
    </source>
</evidence>
<dbReference type="GO" id="GO:0004040">
    <property type="term" value="F:amidase activity"/>
    <property type="evidence" value="ECO:0007669"/>
    <property type="project" value="UniProtKB-EC"/>
</dbReference>
<evidence type="ECO:0000259" key="1">
    <source>
        <dbReference type="Pfam" id="PF01425"/>
    </source>
</evidence>
<dbReference type="OrthoDB" id="9777859at2"/>
<dbReference type="Proteomes" id="UP000306223">
    <property type="component" value="Unassembled WGS sequence"/>
</dbReference>
<dbReference type="InterPro" id="IPR036928">
    <property type="entry name" value="AS_sf"/>
</dbReference>
<keyword evidence="3" id="KW-1185">Reference proteome</keyword>
<dbReference type="InterPro" id="IPR000120">
    <property type="entry name" value="Amidase"/>
</dbReference>
<sequence>MTGTNELSAVQMVAAFRKGDLSPVEVARDVLDRIAACDGQINAIWHLDPDETMAAARASEARWRAGTPLAVNGAVLDGVPVTIKENIATRGVPMPLGTAASDLAPQAHDAPPAARLREGGAVFTGRTTMPDLGMLSSGLSSFHRLTRNPWNLAMNPGGSSAGAGAAGAAGYGPIHLGTDIGGSIRLPAAWCGLVGLKPSLGRVPIDPPFMGRAAGPMTRTVADAALAMAVLSGPDARDHMNLPPAALDWQDLDGTLDGLRIGLLLDAGCGMPVDPQVRATVTRAAALFEEAGAIVEPIAPWLTPDMLKHVDDFWRTRAGVETSDLPEARRGRILPKILEWAEAGLGRTGEAVYRDYAATIEIRRRTTAMSERFDLILSPVSPSTSFPADWACPCDNDMARTMAHIGFTMPFNLGEQPAISVPCGYDAQGVPIGLQIAGRRFDDLGVLRAARAWEVIAPAPQPWPRLAGVAA</sequence>
<accession>A0A4U0QU49</accession>
<name>A0A4U0QU49_9RHOB</name>
<reference evidence="2 3" key="1">
    <citation type="submission" date="2019-04" db="EMBL/GenBank/DDBJ databases">
        <authorList>
            <person name="Li J."/>
        </authorList>
    </citation>
    <scope>NUCLEOTIDE SEQUENCE [LARGE SCALE GENOMIC DNA]</scope>
    <source>
        <strain evidence="2 3">CCTCC AB2016182</strain>
    </source>
</reference>
<dbReference type="PANTHER" id="PTHR11895:SF173">
    <property type="entry name" value="GLUTAMYL-TRNA AMIDOTRANSFERASE SUBUNIT A"/>
    <property type="match status" value="1"/>
</dbReference>
<keyword evidence="2" id="KW-0378">Hydrolase</keyword>
<feature type="domain" description="Amidase" evidence="1">
    <location>
        <begin position="25"/>
        <end position="446"/>
    </location>
</feature>
<dbReference type="Gene3D" id="3.90.1300.10">
    <property type="entry name" value="Amidase signature (AS) domain"/>
    <property type="match status" value="1"/>
</dbReference>
<organism evidence="2 3">
    <name type="scientific">Paracoccus hibiscisoli</name>
    <dbReference type="NCBI Taxonomy" id="2023261"/>
    <lineage>
        <taxon>Bacteria</taxon>
        <taxon>Pseudomonadati</taxon>
        <taxon>Pseudomonadota</taxon>
        <taxon>Alphaproteobacteria</taxon>
        <taxon>Rhodobacterales</taxon>
        <taxon>Paracoccaceae</taxon>
        <taxon>Paracoccus</taxon>
    </lineage>
</organism>
<dbReference type="NCBIfam" id="NF005450">
    <property type="entry name" value="PRK07042.1"/>
    <property type="match status" value="1"/>
</dbReference>
<protein>
    <submittedName>
        <fullName evidence="2">Amidase</fullName>
        <ecNumber evidence="2">3.5.1.4</ecNumber>
    </submittedName>
</protein>
<comment type="caution">
    <text evidence="2">The sequence shown here is derived from an EMBL/GenBank/DDBJ whole genome shotgun (WGS) entry which is preliminary data.</text>
</comment>
<dbReference type="EC" id="3.5.1.4" evidence="2"/>
<dbReference type="RefSeq" id="WP_136855913.1">
    <property type="nucleotide sequence ID" value="NZ_SUNH01000008.1"/>
</dbReference>